<comment type="caution">
    <text evidence="2">The sequence shown here is derived from an EMBL/GenBank/DDBJ whole genome shotgun (WGS) entry which is preliminary data.</text>
</comment>
<dbReference type="Pfam" id="PF19087">
    <property type="entry name" value="DUF5776"/>
    <property type="match status" value="1"/>
</dbReference>
<sequence length="63" mass="7155">MYSIKKPCTAYDGVVFGKSKKVQALKVNEKYTIVDIVKTGNAYRLKTKSGMYITAKKEYVEKV</sequence>
<dbReference type="EMBL" id="ASQA01000016">
    <property type="protein sequence ID" value="ETT85948.1"/>
    <property type="molecule type" value="Genomic_DNA"/>
</dbReference>
<gene>
    <name evidence="2" type="ORF">C176_10967</name>
</gene>
<reference evidence="2 3" key="1">
    <citation type="journal article" date="2014" name="BMC Genomics">
        <title>Genomic comparison of sporeforming bacilli isolated from milk.</title>
        <authorList>
            <person name="Moreno Switt A.I."/>
            <person name="Andrus A.D."/>
            <person name="Ranieri M.L."/>
            <person name="Orsi R.H."/>
            <person name="Ivy R."/>
            <person name="den Bakker H.C."/>
            <person name="Martin N.H."/>
            <person name="Wiedmann M."/>
            <person name="Boor K.J."/>
        </authorList>
    </citation>
    <scope>NUCLEOTIDE SEQUENCE [LARGE SCALE GENOMIC DNA]</scope>
    <source>
        <strain evidence="2 3">FSL R5-213</strain>
    </source>
</reference>
<keyword evidence="3" id="KW-1185">Reference proteome</keyword>
<evidence type="ECO:0000313" key="2">
    <source>
        <dbReference type="EMBL" id="ETT85948.1"/>
    </source>
</evidence>
<proteinExistence type="predicted"/>
<dbReference type="InterPro" id="IPR044081">
    <property type="entry name" value="DUF5776"/>
</dbReference>
<dbReference type="Proteomes" id="UP000019062">
    <property type="component" value="Unassembled WGS sequence"/>
</dbReference>
<dbReference type="AlphaFoldDB" id="W4EZC2"/>
<feature type="domain" description="DUF5776" evidence="1">
    <location>
        <begin position="3"/>
        <end position="60"/>
    </location>
</feature>
<protein>
    <recommendedName>
        <fullName evidence="1">DUF5776 domain-containing protein</fullName>
    </recommendedName>
</protein>
<evidence type="ECO:0000313" key="3">
    <source>
        <dbReference type="Proteomes" id="UP000019062"/>
    </source>
</evidence>
<organism evidence="2 3">
    <name type="scientific">Viridibacillus arenosi FSL R5-213</name>
    <dbReference type="NCBI Taxonomy" id="1227360"/>
    <lineage>
        <taxon>Bacteria</taxon>
        <taxon>Bacillati</taxon>
        <taxon>Bacillota</taxon>
        <taxon>Bacilli</taxon>
        <taxon>Bacillales</taxon>
        <taxon>Caryophanaceae</taxon>
        <taxon>Viridibacillus</taxon>
    </lineage>
</organism>
<accession>W4EZC2</accession>
<evidence type="ECO:0000259" key="1">
    <source>
        <dbReference type="Pfam" id="PF19087"/>
    </source>
</evidence>
<name>W4EZC2_9BACL</name>